<proteinExistence type="predicted"/>
<protein>
    <recommendedName>
        <fullName evidence="3">Plasmid replication protein RepB</fullName>
    </recommendedName>
</protein>
<dbReference type="EMBL" id="JAJUBB010000014">
    <property type="protein sequence ID" value="MDD1782959.1"/>
    <property type="molecule type" value="Genomic_DNA"/>
</dbReference>
<gene>
    <name evidence="1" type="ORF">LRP49_17440</name>
</gene>
<accession>A0ABT5QQ06</accession>
<name>A0ABT5QQ06_9GAMM</name>
<comment type="caution">
    <text evidence="1">The sequence shown here is derived from an EMBL/GenBank/DDBJ whole genome shotgun (WGS) entry which is preliminary data.</text>
</comment>
<evidence type="ECO:0000313" key="2">
    <source>
        <dbReference type="Proteomes" id="UP001149821"/>
    </source>
</evidence>
<sequence>MSFFDFEFKKGFVMELQELKTLFENGVLKEALVCPAAFNDGYNLMLSSSKSKMHILTAQRSNGEPRHFKTIDSAVANAEKIGFKKISIHLSETN</sequence>
<dbReference type="RefSeq" id="WP_274143589.1">
    <property type="nucleotide sequence ID" value="NZ_JAJUBB010000014.1"/>
</dbReference>
<evidence type="ECO:0000313" key="1">
    <source>
        <dbReference type="EMBL" id="MDD1782959.1"/>
    </source>
</evidence>
<organism evidence="1 2">
    <name type="scientific">Enterovibrio qingdaonensis</name>
    <dbReference type="NCBI Taxonomy" id="2899818"/>
    <lineage>
        <taxon>Bacteria</taxon>
        <taxon>Pseudomonadati</taxon>
        <taxon>Pseudomonadota</taxon>
        <taxon>Gammaproteobacteria</taxon>
        <taxon>Vibrionales</taxon>
        <taxon>Vibrionaceae</taxon>
        <taxon>Enterovibrio</taxon>
    </lineage>
</organism>
<dbReference type="Proteomes" id="UP001149821">
    <property type="component" value="Unassembled WGS sequence"/>
</dbReference>
<reference evidence="1" key="1">
    <citation type="submission" date="2021-12" db="EMBL/GenBank/DDBJ databases">
        <title>Enterovibrio ZSDZ35 sp. nov. and Enterovibrio ZSDZ42 sp. nov., isolated from coastal seawater in Qingdao.</title>
        <authorList>
            <person name="Zhang P."/>
        </authorList>
    </citation>
    <scope>NUCLEOTIDE SEQUENCE</scope>
    <source>
        <strain evidence="1">ZSDZ35</strain>
    </source>
</reference>
<evidence type="ECO:0008006" key="3">
    <source>
        <dbReference type="Google" id="ProtNLM"/>
    </source>
</evidence>
<keyword evidence="2" id="KW-1185">Reference proteome</keyword>